<proteinExistence type="predicted"/>
<dbReference type="OrthoDB" id="433681at2"/>
<gene>
    <name evidence="2" type="ORF">D3H34_04165</name>
</gene>
<feature type="domain" description="Glycosyl transferase family 1" evidence="1">
    <location>
        <begin position="191"/>
        <end position="306"/>
    </location>
</feature>
<dbReference type="PANTHER" id="PTHR46401">
    <property type="entry name" value="GLYCOSYLTRANSFERASE WBBK-RELATED"/>
    <property type="match status" value="1"/>
</dbReference>
<protein>
    <submittedName>
        <fullName evidence="2">Glycosyltransferase</fullName>
    </submittedName>
</protein>
<accession>A0A9X8GXJ0</accession>
<organism evidence="2 3">
    <name type="scientific">Acidovorax cavernicola</name>
    <dbReference type="NCBI Taxonomy" id="1675792"/>
    <lineage>
        <taxon>Bacteria</taxon>
        <taxon>Pseudomonadati</taxon>
        <taxon>Pseudomonadota</taxon>
        <taxon>Betaproteobacteria</taxon>
        <taxon>Burkholderiales</taxon>
        <taxon>Comamonadaceae</taxon>
        <taxon>Acidovorax</taxon>
    </lineage>
</organism>
<dbReference type="PANTHER" id="PTHR46401:SF8">
    <property type="entry name" value="BLL6006 PROTEIN"/>
    <property type="match status" value="1"/>
</dbReference>
<evidence type="ECO:0000313" key="2">
    <source>
        <dbReference type="EMBL" id="RIX84823.1"/>
    </source>
</evidence>
<dbReference type="RefSeq" id="WP_119552179.1">
    <property type="nucleotide sequence ID" value="NZ_QXMN01000002.1"/>
</dbReference>
<evidence type="ECO:0000313" key="3">
    <source>
        <dbReference type="Proteomes" id="UP000265619"/>
    </source>
</evidence>
<evidence type="ECO:0000259" key="1">
    <source>
        <dbReference type="Pfam" id="PF00534"/>
    </source>
</evidence>
<dbReference type="GO" id="GO:0016757">
    <property type="term" value="F:glycosyltransferase activity"/>
    <property type="evidence" value="ECO:0007669"/>
    <property type="project" value="InterPro"/>
</dbReference>
<sequence length="366" mass="40806">MATYLFYDTIRLNASAGGVLNVSEVLLQSMRGLPDDRVQPVSERHPRLYAAARRLKISRFLLDTLLYNVHLALGWLHGERVFSLFPNYFLPFSLLAPFGRHRDSIVVVHDVQYKSYPQYFTPQKRLWLDWNLHRVARSAADVVFISRSSQADFERHFARCEHAAVIFNPVDAGAGTAGSDSADRSPTSGGRYLIAAYHYYPHKNFEGILKLFVRMKRQGLVDYLDITGNGAAEVERMVSAMAPAFRASVRHRGLVSRKELLRLYRGATAFVSLSTFEGFNLSAAEAATLGVPLLLSDLPVHRELFAGYAFFVGNEFCGLGGIERYLAEHERARPAWSLSRACTPGAVAARYCTLKRGGASLAQATP</sequence>
<dbReference type="Pfam" id="PF00534">
    <property type="entry name" value="Glycos_transf_1"/>
    <property type="match status" value="1"/>
</dbReference>
<name>A0A9X8GXJ0_9BURK</name>
<dbReference type="SUPFAM" id="SSF53756">
    <property type="entry name" value="UDP-Glycosyltransferase/glycogen phosphorylase"/>
    <property type="match status" value="1"/>
</dbReference>
<reference evidence="2 3" key="1">
    <citation type="submission" date="2018-09" db="EMBL/GenBank/DDBJ databases">
        <title>Acidovorax cavernicola nov. sp. isolated from Gruta de las Maravillas (Aracena, Spain).</title>
        <authorList>
            <person name="Jurado V."/>
            <person name="Gutierrez-Patricio S."/>
            <person name="Gonzalez-Pimentel J.L."/>
            <person name="Miller A.Z."/>
            <person name="Laiz L."/>
            <person name="Saiz-Jimenez C."/>
        </authorList>
    </citation>
    <scope>NUCLEOTIDE SEQUENCE [LARGE SCALE GENOMIC DNA]</scope>
    <source>
        <strain evidence="2 3">1011MAR4D40.2</strain>
    </source>
</reference>
<dbReference type="EMBL" id="QXMN01000002">
    <property type="protein sequence ID" value="RIX84823.1"/>
    <property type="molecule type" value="Genomic_DNA"/>
</dbReference>
<dbReference type="AlphaFoldDB" id="A0A9X8GXJ0"/>
<dbReference type="Proteomes" id="UP000265619">
    <property type="component" value="Unassembled WGS sequence"/>
</dbReference>
<dbReference type="Gene3D" id="3.40.50.2000">
    <property type="entry name" value="Glycogen Phosphorylase B"/>
    <property type="match status" value="2"/>
</dbReference>
<dbReference type="InterPro" id="IPR001296">
    <property type="entry name" value="Glyco_trans_1"/>
</dbReference>
<comment type="caution">
    <text evidence="2">The sequence shown here is derived from an EMBL/GenBank/DDBJ whole genome shotgun (WGS) entry which is preliminary data.</text>
</comment>
<keyword evidence="3" id="KW-1185">Reference proteome</keyword>